<dbReference type="SUPFAM" id="SSF48403">
    <property type="entry name" value="Ankyrin repeat"/>
    <property type="match status" value="1"/>
</dbReference>
<protein>
    <recommendedName>
        <fullName evidence="5">ANKLE2 third alpha/beta domain-containing protein</fullName>
    </recommendedName>
</protein>
<evidence type="ECO:0000313" key="6">
    <source>
        <dbReference type="EnsemblMetazoa" id="ACON000421-PA"/>
    </source>
</evidence>
<dbReference type="EnsemblMetazoa" id="ACON000421-RA">
    <property type="protein sequence ID" value="ACON000421-PA"/>
    <property type="gene ID" value="ACON000421"/>
</dbReference>
<proteinExistence type="inferred from homology"/>
<feature type="domain" description="ANKLE2 third alpha/beta" evidence="5">
    <location>
        <begin position="246"/>
        <end position="313"/>
    </location>
</feature>
<dbReference type="Proteomes" id="UP001105220">
    <property type="component" value="Unplaced"/>
</dbReference>
<sequence length="489" mass="54426">MPFYALVHAEGEPSSFDQKEEALTALRESQEGQLLPFQDKPSLDKFLANPTDGYEASRGLTGNATQPVITHVTPSPALQQRFIKAVGMGDLGQVSSLVRQAPGLLIDSTAHPRRFAAERLNALHIAARYGANQVGEFILAMVASGAIAKVYAGRRSTIPDAAVLTVQLLDDYLNGAEMDAAETPLHLAAKYGWKPMVRILVAYPQCEMKRNSSGQFPQDLVCESATPERNTHECRRAIDKLLRDSYFVPLIRTESNVELPYIGEPFARRHLPDLGNVGTIRKLRFLRIITAFAGPMSLSEAQAFRREWKTPPRVVVHADARPGAPTSSYQYRCELTGRLYDRAHRHQAAGIGERAFRRAHVDCAMERIGRSLARTKGVEWKEYWAFLGAYQNLSDTQALAIFERYLERQVEVARARPDHDPVAIGGKQTHPQNLWALCALRNVSYDASTYPLVSRWQRKMHTLYAALLNKDGADAKSPNPIANVGRISS</sequence>
<dbReference type="GeneID" id="120958160"/>
<keyword evidence="2" id="KW-0132">Cell division</keyword>
<dbReference type="Gene3D" id="1.25.40.20">
    <property type="entry name" value="Ankyrin repeat-containing domain"/>
    <property type="match status" value="1"/>
</dbReference>
<dbReference type="GO" id="GO:0051301">
    <property type="term" value="P:cell division"/>
    <property type="evidence" value="ECO:0007669"/>
    <property type="project" value="UniProtKB-KW"/>
</dbReference>
<dbReference type="GO" id="GO:0005783">
    <property type="term" value="C:endoplasmic reticulum"/>
    <property type="evidence" value="ECO:0007669"/>
    <property type="project" value="TreeGrafter"/>
</dbReference>
<dbReference type="InterPro" id="IPR036770">
    <property type="entry name" value="Ankyrin_rpt-contain_sf"/>
</dbReference>
<dbReference type="VEuPathDB" id="VectorBase:ACON000421"/>
<dbReference type="AlphaFoldDB" id="A0A6E8V8L8"/>
<dbReference type="VEuPathDB" id="VectorBase:ACMO_008589"/>
<organism evidence="6 7">
    <name type="scientific">Anopheles coluzzii</name>
    <name type="common">African malaria mosquito</name>
    <dbReference type="NCBI Taxonomy" id="1518534"/>
    <lineage>
        <taxon>Eukaryota</taxon>
        <taxon>Metazoa</taxon>
        <taxon>Ecdysozoa</taxon>
        <taxon>Arthropoda</taxon>
        <taxon>Hexapoda</taxon>
        <taxon>Insecta</taxon>
        <taxon>Pterygota</taxon>
        <taxon>Neoptera</taxon>
        <taxon>Endopterygota</taxon>
        <taxon>Diptera</taxon>
        <taxon>Nematocera</taxon>
        <taxon>Culicoidea</taxon>
        <taxon>Culicidae</taxon>
        <taxon>Anophelinae</taxon>
        <taxon>Anopheles</taxon>
    </lineage>
</organism>
<comment type="similarity">
    <text evidence="1">Belongs to the ANKLE2 family.</text>
</comment>
<dbReference type="Pfam" id="PF00023">
    <property type="entry name" value="Ank"/>
    <property type="match status" value="1"/>
</dbReference>
<dbReference type="PANTHER" id="PTHR12349:SF4">
    <property type="entry name" value="ANKYRIN REPEAT AND LEM DOMAIN-CONTAINING PROTEIN 2"/>
    <property type="match status" value="1"/>
</dbReference>
<evidence type="ECO:0000256" key="1">
    <source>
        <dbReference type="ARBA" id="ARBA00007597"/>
    </source>
</evidence>
<dbReference type="GO" id="GO:0051721">
    <property type="term" value="F:protein phosphatase 2A binding"/>
    <property type="evidence" value="ECO:0007669"/>
    <property type="project" value="TreeGrafter"/>
</dbReference>
<keyword evidence="3" id="KW-0040">ANK repeat</keyword>
<evidence type="ECO:0000256" key="2">
    <source>
        <dbReference type="ARBA" id="ARBA00022618"/>
    </source>
</evidence>
<keyword evidence="7" id="KW-1185">Reference proteome</keyword>
<name>A0A6E8V8L8_ANOCL</name>
<dbReference type="InterPro" id="IPR056237">
    <property type="entry name" value="ANKLE2_3rd"/>
</dbReference>
<evidence type="ECO:0000313" key="7">
    <source>
        <dbReference type="Proteomes" id="UP001105220"/>
    </source>
</evidence>
<accession>A0A6E8V8L8</accession>
<keyword evidence="4" id="KW-0131">Cell cycle</keyword>
<evidence type="ECO:0000256" key="4">
    <source>
        <dbReference type="ARBA" id="ARBA00023306"/>
    </source>
</evidence>
<reference evidence="6" key="2">
    <citation type="submission" date="2020-05" db="UniProtKB">
        <authorList>
            <consortium name="EnsemblMetazoa"/>
        </authorList>
    </citation>
    <scope>IDENTIFICATION</scope>
    <source>
        <strain evidence="6">Ngousso</strain>
    </source>
</reference>
<evidence type="ECO:0000259" key="5">
    <source>
        <dbReference type="Pfam" id="PF24567"/>
    </source>
</evidence>
<dbReference type="InterPro" id="IPR002110">
    <property type="entry name" value="Ankyrin_rpt"/>
</dbReference>
<reference key="1">
    <citation type="journal article" date="2019" name="Genes (Basel)">
        <title>A High-Quality De novo Genome Assembly from a Single Mosquito Using PacBio Sequencing.</title>
        <authorList>
            <person name="Kingan S.B."/>
            <person name="Heaton H."/>
            <person name="Cudini J."/>
            <person name="Lambert C.C."/>
            <person name="Baybayan P."/>
            <person name="Galvin B.D."/>
            <person name="Durbin R."/>
            <person name="Korlach J."/>
            <person name="Lawniczak M.K.N."/>
        </authorList>
    </citation>
    <scope>NUCLEOTIDE SEQUENCE [LARGE SCALE GENOMIC DNA]</scope>
    <source>
        <strain>Mali-NIH</strain>
    </source>
</reference>
<dbReference type="Pfam" id="PF24567">
    <property type="entry name" value="ANKLE2_3rd"/>
    <property type="match status" value="1"/>
</dbReference>
<dbReference type="PANTHER" id="PTHR12349">
    <property type="entry name" value="ANKYRIN REPEAT AND LEM DOMAIN-CONTAINING PROTEIN 2"/>
    <property type="match status" value="1"/>
</dbReference>
<dbReference type="RefSeq" id="XP_049462113.1">
    <property type="nucleotide sequence ID" value="XM_049606156.1"/>
</dbReference>
<dbReference type="VEuPathDB" id="VectorBase:ACON2_038513"/>
<evidence type="ECO:0000256" key="3">
    <source>
        <dbReference type="ARBA" id="ARBA00023043"/>
    </source>
</evidence>